<evidence type="ECO:0000313" key="1">
    <source>
        <dbReference type="EMBL" id="TWT60978.1"/>
    </source>
</evidence>
<protein>
    <submittedName>
        <fullName evidence="1">Uncharacterized protein</fullName>
    </submittedName>
</protein>
<evidence type="ECO:0000313" key="2">
    <source>
        <dbReference type="Proteomes" id="UP000316095"/>
    </source>
</evidence>
<dbReference type="Proteomes" id="UP000316095">
    <property type="component" value="Unassembled WGS sequence"/>
</dbReference>
<accession>A0A5C5XDT9</accession>
<proteinExistence type="predicted"/>
<dbReference type="AlphaFoldDB" id="A0A5C5XDT9"/>
<reference evidence="1 2" key="1">
    <citation type="submission" date="2019-02" db="EMBL/GenBank/DDBJ databases">
        <title>Deep-cultivation of Planctomycetes and their phenomic and genomic characterization uncovers novel biology.</title>
        <authorList>
            <person name="Wiegand S."/>
            <person name="Jogler M."/>
            <person name="Boedeker C."/>
            <person name="Pinto D."/>
            <person name="Vollmers J."/>
            <person name="Rivas-Marin E."/>
            <person name="Kohn T."/>
            <person name="Peeters S.H."/>
            <person name="Heuer A."/>
            <person name="Rast P."/>
            <person name="Oberbeckmann S."/>
            <person name="Bunk B."/>
            <person name="Jeske O."/>
            <person name="Meyerdierks A."/>
            <person name="Storesund J.E."/>
            <person name="Kallscheuer N."/>
            <person name="Luecker S."/>
            <person name="Lage O.M."/>
            <person name="Pohl T."/>
            <person name="Merkel B.J."/>
            <person name="Hornburger P."/>
            <person name="Mueller R.-W."/>
            <person name="Bruemmer F."/>
            <person name="Labrenz M."/>
            <person name="Spormann A.M."/>
            <person name="Op Den Camp H."/>
            <person name="Overmann J."/>
            <person name="Amann R."/>
            <person name="Jetten M.S.M."/>
            <person name="Mascher T."/>
            <person name="Medema M.H."/>
            <person name="Devos D.P."/>
            <person name="Kaster A.-K."/>
            <person name="Ovreas L."/>
            <person name="Rohde M."/>
            <person name="Galperin M.Y."/>
            <person name="Jogler C."/>
        </authorList>
    </citation>
    <scope>NUCLEOTIDE SEQUENCE [LARGE SCALE GENOMIC DNA]</scope>
    <source>
        <strain evidence="1 2">Pan54</strain>
    </source>
</reference>
<name>A0A5C5XDT9_9PLAN</name>
<comment type="caution">
    <text evidence="1">The sequence shown here is derived from an EMBL/GenBank/DDBJ whole genome shotgun (WGS) entry which is preliminary data.</text>
</comment>
<gene>
    <name evidence="1" type="ORF">Pan54_17100</name>
</gene>
<organism evidence="1 2">
    <name type="scientific">Rubinisphaera italica</name>
    <dbReference type="NCBI Taxonomy" id="2527969"/>
    <lineage>
        <taxon>Bacteria</taxon>
        <taxon>Pseudomonadati</taxon>
        <taxon>Planctomycetota</taxon>
        <taxon>Planctomycetia</taxon>
        <taxon>Planctomycetales</taxon>
        <taxon>Planctomycetaceae</taxon>
        <taxon>Rubinisphaera</taxon>
    </lineage>
</organism>
<dbReference type="EMBL" id="SJPG01000001">
    <property type="protein sequence ID" value="TWT60978.1"/>
    <property type="molecule type" value="Genomic_DNA"/>
</dbReference>
<keyword evidence="2" id="KW-1185">Reference proteome</keyword>
<sequence length="84" mass="8988">MDPQQTWTDMLGALECKQWEDATELAKALLGWLRRGGFPPNVVGAATLGRKWHSTLASSGCEAAIQMVEAIQSASSLEPTEGGE</sequence>